<accession>A0A401Z132</accession>
<dbReference type="RefSeq" id="WP_126642278.1">
    <property type="nucleotide sequence ID" value="NZ_BIFH01000040.1"/>
</dbReference>
<reference evidence="2 3" key="1">
    <citation type="submission" date="2018-12" db="EMBL/GenBank/DDBJ databases">
        <title>Draft genome sequence of Embleya hyalina NBRC 13850T.</title>
        <authorList>
            <person name="Komaki H."/>
            <person name="Hosoyama A."/>
            <person name="Kimura A."/>
            <person name="Ichikawa N."/>
            <person name="Tamura T."/>
        </authorList>
    </citation>
    <scope>NUCLEOTIDE SEQUENCE [LARGE SCALE GENOMIC DNA]</scope>
    <source>
        <strain evidence="2 3">NBRC 13850</strain>
    </source>
</reference>
<evidence type="ECO:0000256" key="1">
    <source>
        <dbReference type="SAM" id="MobiDB-lite"/>
    </source>
</evidence>
<evidence type="ECO:0000313" key="3">
    <source>
        <dbReference type="Proteomes" id="UP000286931"/>
    </source>
</evidence>
<proteinExistence type="predicted"/>
<evidence type="ECO:0000313" key="2">
    <source>
        <dbReference type="EMBL" id="GCE00565.1"/>
    </source>
</evidence>
<protein>
    <submittedName>
        <fullName evidence="2">Uncharacterized protein</fullName>
    </submittedName>
</protein>
<dbReference type="AlphaFoldDB" id="A0A401Z132"/>
<feature type="region of interest" description="Disordered" evidence="1">
    <location>
        <begin position="90"/>
        <end position="113"/>
    </location>
</feature>
<keyword evidence="3" id="KW-1185">Reference proteome</keyword>
<feature type="compositionally biased region" description="Pro residues" evidence="1">
    <location>
        <begin position="135"/>
        <end position="148"/>
    </location>
</feature>
<feature type="region of interest" description="Disordered" evidence="1">
    <location>
        <begin position="129"/>
        <end position="148"/>
    </location>
</feature>
<gene>
    <name evidence="2" type="ORF">EHYA_08291</name>
</gene>
<comment type="caution">
    <text evidence="2">The sequence shown here is derived from an EMBL/GenBank/DDBJ whole genome shotgun (WGS) entry which is preliminary data.</text>
</comment>
<name>A0A401Z132_9ACTN</name>
<dbReference type="EMBL" id="BIFH01000040">
    <property type="protein sequence ID" value="GCE00565.1"/>
    <property type="molecule type" value="Genomic_DNA"/>
</dbReference>
<sequence length="148" mass="16182">MEAEWWSIEVFDAAVSARSWRVATGDALTVAALSGRAVEWNWHVYSWGLVFEVSFRDEADWQAWCLLPAVRAALDAVPDPLTGLYIHRGRGGASGEYVPRRPRPAPSAAAVRLPEAEDEVGPIRLDSIVPGTAFPKPPARPDPLLDPV</sequence>
<dbReference type="OrthoDB" id="3482823at2"/>
<dbReference type="Proteomes" id="UP000286931">
    <property type="component" value="Unassembled WGS sequence"/>
</dbReference>
<organism evidence="2 3">
    <name type="scientific">Embleya hyalina</name>
    <dbReference type="NCBI Taxonomy" id="516124"/>
    <lineage>
        <taxon>Bacteria</taxon>
        <taxon>Bacillati</taxon>
        <taxon>Actinomycetota</taxon>
        <taxon>Actinomycetes</taxon>
        <taxon>Kitasatosporales</taxon>
        <taxon>Streptomycetaceae</taxon>
        <taxon>Embleya</taxon>
    </lineage>
</organism>